<dbReference type="eggNOG" id="COG0546">
    <property type="taxonomic scope" value="Bacteria"/>
</dbReference>
<dbReference type="NCBIfam" id="TIGR01549">
    <property type="entry name" value="HAD-SF-IA-v1"/>
    <property type="match status" value="1"/>
</dbReference>
<name>E3BJN6_9VIBR</name>
<protein>
    <submittedName>
        <fullName evidence="1">Phosphatase</fullName>
    </submittedName>
</protein>
<dbReference type="Proteomes" id="UP000002943">
    <property type="component" value="Unassembled WGS sequence"/>
</dbReference>
<sequence>MSFITFNIEQIKAIVFDLDNTLVTSDIDFTELRKQIGCSHDDDVLSYVEQLKCDERKLLANKLILEHEIEDARHSDTLPGCHSLIQFIHSNNMKTAIITRNCEQAAKTKAEHNKLNIPTIISREHFPPKPAPDSLFSLAQQWNLKTHQILYVGDYIYDLQAAFNASMPSCLVTHGEEKLYSSSASLVVEHLHDIEQLFDTHYYSETSRAS</sequence>
<evidence type="ECO:0000313" key="1">
    <source>
        <dbReference type="EMBL" id="EFP96805.1"/>
    </source>
</evidence>
<dbReference type="InterPro" id="IPR006439">
    <property type="entry name" value="HAD-SF_hydro_IA"/>
</dbReference>
<dbReference type="SFLD" id="SFLDG01129">
    <property type="entry name" value="C1.5:_HAD__Beta-PGM__Phosphata"/>
    <property type="match status" value="1"/>
</dbReference>
<comment type="caution">
    <text evidence="1">The sequence shown here is derived from an EMBL/GenBank/DDBJ whole genome shotgun (WGS) entry which is preliminary data.</text>
</comment>
<dbReference type="EMBL" id="AEIU01000069">
    <property type="protein sequence ID" value="EFP96805.1"/>
    <property type="molecule type" value="Genomic_DNA"/>
</dbReference>
<proteinExistence type="predicted"/>
<dbReference type="InterPro" id="IPR023214">
    <property type="entry name" value="HAD_sf"/>
</dbReference>
<dbReference type="STRING" id="796620.VIBC2010_07544"/>
<dbReference type="AlphaFoldDB" id="E3BJN6"/>
<dbReference type="SUPFAM" id="SSF56784">
    <property type="entry name" value="HAD-like"/>
    <property type="match status" value="1"/>
</dbReference>
<dbReference type="Gene3D" id="3.40.50.1000">
    <property type="entry name" value="HAD superfamily/HAD-like"/>
    <property type="match status" value="1"/>
</dbReference>
<dbReference type="Pfam" id="PF13419">
    <property type="entry name" value="HAD_2"/>
    <property type="match status" value="1"/>
</dbReference>
<accession>E3BJN6</accession>
<dbReference type="RefSeq" id="WP_009601239.1">
    <property type="nucleotide sequence ID" value="NZ_AEIU01000069.1"/>
</dbReference>
<dbReference type="Gene3D" id="1.10.260.80">
    <property type="match status" value="1"/>
</dbReference>
<dbReference type="InterPro" id="IPR036412">
    <property type="entry name" value="HAD-like_sf"/>
</dbReference>
<reference evidence="1 2" key="1">
    <citation type="journal article" date="2012" name="Int. J. Syst. Evol. Microbiol.">
        <title>Vibrio caribbeanicus sp. nov., isolated from the marine sponge Scleritoderma cyanea.</title>
        <authorList>
            <person name="Hoffmann M."/>
            <person name="Monday S.R."/>
            <person name="Allard M.W."/>
            <person name="Strain E.A."/>
            <person name="Whittaker P."/>
            <person name="Naum M."/>
            <person name="McCarthy P.J."/>
            <person name="Lopez J.V."/>
            <person name="Fischer M."/>
            <person name="Brown E.W."/>
        </authorList>
    </citation>
    <scope>NUCLEOTIDE SEQUENCE [LARGE SCALE GENOMIC DNA]</scope>
    <source>
        <strain evidence="1 2">ATCC BAA-2122</strain>
    </source>
</reference>
<dbReference type="OrthoDB" id="5623813at2"/>
<organism evidence="1 2">
    <name type="scientific">Vibrio caribbeanicus ATCC BAA-2122</name>
    <dbReference type="NCBI Taxonomy" id="796620"/>
    <lineage>
        <taxon>Bacteria</taxon>
        <taxon>Pseudomonadati</taxon>
        <taxon>Pseudomonadota</taxon>
        <taxon>Gammaproteobacteria</taxon>
        <taxon>Vibrionales</taxon>
        <taxon>Vibrionaceae</taxon>
        <taxon>Vibrio</taxon>
    </lineage>
</organism>
<dbReference type="PANTHER" id="PTHR43885">
    <property type="entry name" value="HALOACID DEHALOGENASE-LIKE HYDROLASE"/>
    <property type="match status" value="1"/>
</dbReference>
<evidence type="ECO:0000313" key="2">
    <source>
        <dbReference type="Proteomes" id="UP000002943"/>
    </source>
</evidence>
<dbReference type="InterPro" id="IPR041492">
    <property type="entry name" value="HAD_2"/>
</dbReference>
<keyword evidence="2" id="KW-1185">Reference proteome</keyword>
<dbReference type="SFLD" id="SFLDS00003">
    <property type="entry name" value="Haloacid_Dehalogenase"/>
    <property type="match status" value="1"/>
</dbReference>
<gene>
    <name evidence="1" type="ORF">VIBC2010_07544</name>
</gene>
<dbReference type="CDD" id="cd01427">
    <property type="entry name" value="HAD_like"/>
    <property type="match status" value="1"/>
</dbReference>
<dbReference type="PANTHER" id="PTHR43885:SF1">
    <property type="entry name" value="SUPERFAMILY HYDROLASE, PUTATIVE (AFU_ORTHOLOGUE AFUA_4G13290)-RELATED"/>
    <property type="match status" value="1"/>
</dbReference>